<dbReference type="InterPro" id="IPR013261">
    <property type="entry name" value="Tim21"/>
</dbReference>
<dbReference type="PANTHER" id="PTHR13032:SF6">
    <property type="entry name" value="MITOCHONDRIAL IMPORT INNER MEMBRANE TRANSLOCASE SUBUNIT TIM21"/>
    <property type="match status" value="1"/>
</dbReference>
<keyword evidence="9" id="KW-0813">Transport</keyword>
<comment type="subunit">
    <text evidence="9">Component of the TIM23 complex.</text>
</comment>
<evidence type="ECO:0000256" key="7">
    <source>
        <dbReference type="ARBA" id="ARBA00023128"/>
    </source>
</evidence>
<dbReference type="InterPro" id="IPR038552">
    <property type="entry name" value="Tim21_IMS_sf"/>
</dbReference>
<keyword evidence="4 9" id="KW-0999">Mitochondrion inner membrane</keyword>
<evidence type="ECO:0000256" key="2">
    <source>
        <dbReference type="ARBA" id="ARBA00010867"/>
    </source>
</evidence>
<evidence type="ECO:0000256" key="3">
    <source>
        <dbReference type="ARBA" id="ARBA00022692"/>
    </source>
</evidence>
<dbReference type="GO" id="GO:0005744">
    <property type="term" value="C:TIM23 mitochondrial import inner membrane translocase complex"/>
    <property type="evidence" value="ECO:0007669"/>
    <property type="project" value="UniProtKB-UniRule"/>
</dbReference>
<comment type="similarity">
    <text evidence="2 9">Belongs to the TIM21 family.</text>
</comment>
<protein>
    <recommendedName>
        <fullName evidence="9">Mitochondrial import inner membrane translocase subunit Tim21</fullName>
    </recommendedName>
</protein>
<keyword evidence="9" id="KW-0653">Protein transport</keyword>
<comment type="function">
    <text evidence="9">Essential component of the TIM23 complex, a complex that mediates the translocation of transit peptide-containing proteins across the mitochondrial inner membrane.</text>
</comment>
<dbReference type="FunFam" id="3.10.450.320:FF:000002">
    <property type="entry name" value="Mitochondrial import inner membrane translocase subunit tim21"/>
    <property type="match status" value="1"/>
</dbReference>
<evidence type="ECO:0000256" key="6">
    <source>
        <dbReference type="ARBA" id="ARBA00022989"/>
    </source>
</evidence>
<evidence type="ECO:0000256" key="4">
    <source>
        <dbReference type="ARBA" id="ARBA00022792"/>
    </source>
</evidence>
<dbReference type="WBParaSite" id="SSLN_0001300701-mRNA-1">
    <property type="protein sequence ID" value="SSLN_0001300701-mRNA-1"/>
    <property type="gene ID" value="SSLN_0001300701"/>
</dbReference>
<organism evidence="10">
    <name type="scientific">Schistocephalus solidus</name>
    <name type="common">Tapeworm</name>
    <dbReference type="NCBI Taxonomy" id="70667"/>
    <lineage>
        <taxon>Eukaryota</taxon>
        <taxon>Metazoa</taxon>
        <taxon>Spiralia</taxon>
        <taxon>Lophotrochozoa</taxon>
        <taxon>Platyhelminthes</taxon>
        <taxon>Cestoda</taxon>
        <taxon>Eucestoda</taxon>
        <taxon>Diphyllobothriidea</taxon>
        <taxon>Diphyllobothriidae</taxon>
        <taxon>Schistocephalus</taxon>
    </lineage>
</organism>
<name>A0A183T7T7_SCHSO</name>
<evidence type="ECO:0000256" key="5">
    <source>
        <dbReference type="ARBA" id="ARBA00022946"/>
    </source>
</evidence>
<keyword evidence="5" id="KW-0809">Transit peptide</keyword>
<reference evidence="10" key="1">
    <citation type="submission" date="2016-06" db="UniProtKB">
        <authorList>
            <consortium name="WormBaseParasite"/>
        </authorList>
    </citation>
    <scope>IDENTIFICATION</scope>
</reference>
<evidence type="ECO:0000256" key="1">
    <source>
        <dbReference type="ARBA" id="ARBA00004434"/>
    </source>
</evidence>
<evidence type="ECO:0000256" key="9">
    <source>
        <dbReference type="RuleBase" id="RU367142"/>
    </source>
</evidence>
<dbReference type="Gene3D" id="3.10.450.320">
    <property type="entry name" value="Mitochondrial import inner membrane translocase subunit Tim21"/>
    <property type="match status" value="1"/>
</dbReference>
<dbReference type="Pfam" id="PF08294">
    <property type="entry name" value="TIM21"/>
    <property type="match status" value="1"/>
</dbReference>
<keyword evidence="8" id="KW-0472">Membrane</keyword>
<accession>A0A183T7T7</accession>
<sequence>LTGVIFYVIGSELFSKKSPTRVYEDTLKLCVNDQRVQDLLGSSITGCGEANRRGRRTRVASSSWIDKEGRQHMTMRFFLKGPVASGTVHLEVYENDQKEFEYRYLVVEVDGLVKRQVILRPETTSDEN</sequence>
<keyword evidence="7 9" id="KW-0496">Mitochondrion</keyword>
<dbReference type="AlphaFoldDB" id="A0A183T7T7"/>
<evidence type="ECO:0000313" key="10">
    <source>
        <dbReference type="WBParaSite" id="SSLN_0001300701-mRNA-1"/>
    </source>
</evidence>
<proteinExistence type="inferred from homology"/>
<keyword evidence="6" id="KW-1133">Transmembrane helix</keyword>
<dbReference type="PANTHER" id="PTHR13032">
    <property type="entry name" value="MITOCHONDRIAL IMPORT INNER MEMBRANE TRANSLOCASE SUBUNIT TIM21"/>
    <property type="match status" value="1"/>
</dbReference>
<keyword evidence="9" id="KW-0811">Translocation</keyword>
<dbReference type="GO" id="GO:0030150">
    <property type="term" value="P:protein import into mitochondrial matrix"/>
    <property type="evidence" value="ECO:0007669"/>
    <property type="project" value="UniProtKB-UniRule"/>
</dbReference>
<comment type="subcellular location">
    <subcellularLocation>
        <location evidence="1 9">Mitochondrion inner membrane</location>
        <topology evidence="1 9">Single-pass membrane protein</topology>
    </subcellularLocation>
</comment>
<evidence type="ECO:0000256" key="8">
    <source>
        <dbReference type="ARBA" id="ARBA00023136"/>
    </source>
</evidence>
<keyword evidence="3" id="KW-0812">Transmembrane</keyword>